<gene>
    <name evidence="4" type="ORF">AWH56_017455</name>
    <name evidence="3" type="ORF">AWH56_19425</name>
</gene>
<keyword evidence="1" id="KW-0175">Coiled coil</keyword>
<dbReference type="PANTHER" id="PTHR38032:SF1">
    <property type="entry name" value="RNA-BINDING PROTEIN KHPB N-TERMINAL DOMAIN-CONTAINING PROTEIN"/>
    <property type="match status" value="1"/>
</dbReference>
<keyword evidence="5" id="KW-1185">Reference proteome</keyword>
<protein>
    <submittedName>
        <fullName evidence="4">DUF342 domain-containing protein</fullName>
    </submittedName>
</protein>
<dbReference type="EMBL" id="CP063356">
    <property type="protein sequence ID" value="QOY34498.1"/>
    <property type="molecule type" value="Genomic_DNA"/>
</dbReference>
<sequence>MIPVDEVFEIQVDQGKMKATIIQKMRLEEENVFTIDDIKSLIKEYGIIYGVKEELFPKIITDEAALPLVIAEGLPPVNGVNAVLKPIFPSTEEIKNKDDLRKIDLKQVINIPSVTHGQLIGEKVPATDGTPGKTIFGEELRAKPGKDFRLRAGKNTRIDENGLKLFATIDGQMSVEPRIIHVYPIFEVNGDLDLKTGNINFVGSVNIRGNVPAGFEIHSKGDIKIHGTVESALLVSEGSIFVSAGIVGQGKGLIKAKGDLHTSFINQGVVEVEGDVNVTQSILHSKVQAGGCVYCHKGNGNIVGGDISAGKNIIVKEVGNSHNTRTALYLGVNQDLMNKEKIYSDNLTKAEDDLKKLNILLNNLTEKEKKSALTANEKIMKLRVRNTVILTTETMLQAKEKLEEFKEVFSQYGNSSVSIEKQIFPNVDVHFGKYRRKIITPHQSVKIHLENSEIIIGPI</sequence>
<evidence type="ECO:0000313" key="4">
    <source>
        <dbReference type="EMBL" id="QOY34498.1"/>
    </source>
</evidence>
<dbReference type="KEGG" id="aia:AWH56_017455"/>
<evidence type="ECO:0000259" key="2">
    <source>
        <dbReference type="Pfam" id="PF20250"/>
    </source>
</evidence>
<evidence type="ECO:0000313" key="3">
    <source>
        <dbReference type="EMBL" id="OIJ08081.1"/>
    </source>
</evidence>
<dbReference type="RefSeq" id="WP_071318618.1">
    <property type="nucleotide sequence ID" value="NZ_CP063356.2"/>
</dbReference>
<dbReference type="InterPro" id="IPR046866">
    <property type="entry name" value="FapA_N"/>
</dbReference>
<dbReference type="InterPro" id="IPR046865">
    <property type="entry name" value="FapA_b_solenoid"/>
</dbReference>
<accession>A0A1S2L6R5</accession>
<evidence type="ECO:0000256" key="1">
    <source>
        <dbReference type="SAM" id="Coils"/>
    </source>
</evidence>
<dbReference type="InterPro" id="IPR005646">
    <property type="entry name" value="FapA"/>
</dbReference>
<dbReference type="Pfam" id="PF20250">
    <property type="entry name" value="FapA_N"/>
    <property type="match status" value="1"/>
</dbReference>
<reference evidence="4" key="4">
    <citation type="submission" date="2020-10" db="EMBL/GenBank/DDBJ databases">
        <authorList>
            <person name="Bassil N.M."/>
            <person name="Lloyd J.R."/>
        </authorList>
    </citation>
    <scope>NUCLEOTIDE SEQUENCE</scope>
    <source>
        <strain evidence="4">NB2006</strain>
    </source>
</reference>
<reference evidence="4 5" key="3">
    <citation type="journal article" date="2019" name="Int. J. Syst. Evol. Microbiol.">
        <title>Anaerobacillus isosaccharinicus sp. nov., an alkaliphilic bacterium which degrades isosaccharinic acid.</title>
        <authorList>
            <person name="Bassil N.M."/>
            <person name="Lloyd J.R."/>
        </authorList>
    </citation>
    <scope>NUCLEOTIDE SEQUENCE [LARGE SCALE GENOMIC DNA]</scope>
    <source>
        <strain evidence="4 5">NB2006</strain>
    </source>
</reference>
<dbReference type="PANTHER" id="PTHR38032">
    <property type="entry name" value="POLYMERASE-RELATED"/>
    <property type="match status" value="1"/>
</dbReference>
<name>A0A1S2L6R5_9BACI</name>
<reference evidence="3 5" key="1">
    <citation type="submission" date="2016-10" db="EMBL/GenBank/DDBJ databases">
        <title>Draft genome sequences of four alkaliphilic bacteria belonging to the Anaerobacillus genus.</title>
        <authorList>
            <person name="Bassil N.M."/>
            <person name="Lloyd J.R."/>
        </authorList>
    </citation>
    <scope>NUCLEOTIDE SEQUENCE [LARGE SCALE GENOMIC DNA]</scope>
    <source>
        <strain evidence="3 5">NB2006</strain>
    </source>
</reference>
<feature type="coiled-coil region" evidence="1">
    <location>
        <begin position="333"/>
        <end position="367"/>
    </location>
</feature>
<dbReference type="Proteomes" id="UP000180175">
    <property type="component" value="Chromosome"/>
</dbReference>
<evidence type="ECO:0000313" key="5">
    <source>
        <dbReference type="Proteomes" id="UP000180175"/>
    </source>
</evidence>
<organism evidence="3 5">
    <name type="scientific">Anaerobacillus isosaccharinicus</name>
    <dbReference type="NCBI Taxonomy" id="1532552"/>
    <lineage>
        <taxon>Bacteria</taxon>
        <taxon>Bacillati</taxon>
        <taxon>Bacillota</taxon>
        <taxon>Bacilli</taxon>
        <taxon>Bacillales</taxon>
        <taxon>Bacillaceae</taxon>
        <taxon>Anaerobacillus</taxon>
    </lineage>
</organism>
<dbReference type="AlphaFoldDB" id="A0A1S2L6R5"/>
<dbReference type="OrthoDB" id="9816426at2"/>
<dbReference type="EMBL" id="LQXD01000165">
    <property type="protein sequence ID" value="OIJ08081.1"/>
    <property type="molecule type" value="Genomic_DNA"/>
</dbReference>
<reference evidence="4 5" key="2">
    <citation type="journal article" date="2017" name="Genome Announc.">
        <title>Draft Genome Sequences of Four Alkaliphilic Bacteria Belonging to the Anaerobacillus Genus.</title>
        <authorList>
            <person name="Bassil N.M."/>
            <person name="Lloyd J.R."/>
        </authorList>
    </citation>
    <scope>NUCLEOTIDE SEQUENCE [LARGE SCALE GENOMIC DNA]</scope>
    <source>
        <strain evidence="4 5">NB2006</strain>
    </source>
</reference>
<dbReference type="Pfam" id="PF03961">
    <property type="entry name" value="FapA"/>
    <property type="match status" value="1"/>
</dbReference>
<proteinExistence type="predicted"/>
<feature type="domain" description="Flagellar Assembly Protein A N-terminal region" evidence="2">
    <location>
        <begin position="8"/>
        <end position="176"/>
    </location>
</feature>